<protein>
    <submittedName>
        <fullName evidence="1">Uncharacterized protein</fullName>
    </submittedName>
</protein>
<evidence type="ECO:0000313" key="2">
    <source>
        <dbReference type="Proteomes" id="UP000078572"/>
    </source>
</evidence>
<proteinExistence type="predicted"/>
<geneLocation type="plasmid" evidence="2">
    <name>pri-1</name>
</geneLocation>
<dbReference type="OrthoDB" id="9908139at2"/>
<organism evidence="1 2">
    <name type="scientific">Ralstonia insidiosa</name>
    <dbReference type="NCBI Taxonomy" id="190721"/>
    <lineage>
        <taxon>Bacteria</taxon>
        <taxon>Pseudomonadati</taxon>
        <taxon>Pseudomonadota</taxon>
        <taxon>Betaproteobacteria</taxon>
        <taxon>Burkholderiales</taxon>
        <taxon>Burkholderiaceae</taxon>
        <taxon>Ralstonia</taxon>
    </lineage>
</organism>
<dbReference type="EMBL" id="CP016024">
    <property type="protein sequence ID" value="ANJ76560.1"/>
    <property type="molecule type" value="Genomic_DNA"/>
</dbReference>
<sequence>MVEAADRELLVAGLQSLYRERVAARNAAVSVAIMRGGEQPADEMFGIGEVAALLRRVGAAPASF</sequence>
<name>A0A192A7V1_9RALS</name>
<accession>A0A192A7V1</accession>
<dbReference type="AlphaFoldDB" id="A0A192A7V1"/>
<keyword evidence="1" id="KW-0614">Plasmid</keyword>
<dbReference type="Proteomes" id="UP000078572">
    <property type="component" value="Plasmid pRI-1"/>
</dbReference>
<keyword evidence="2" id="KW-1185">Reference proteome</keyword>
<gene>
    <name evidence="1" type="ORF">A9Y76_26980</name>
</gene>
<evidence type="ECO:0000313" key="1">
    <source>
        <dbReference type="EMBL" id="ANJ76560.1"/>
    </source>
</evidence>
<reference evidence="2" key="1">
    <citation type="submission" date="2016-06" db="EMBL/GenBank/DDBJ databases">
        <authorList>
            <person name="Xu Y."/>
            <person name="Nagy A."/>
            <person name="Yan X."/>
            <person name="Kim S.W."/>
            <person name="Haley B."/>
            <person name="Liu N.T."/>
            <person name="Nou X."/>
        </authorList>
    </citation>
    <scope>NUCLEOTIDE SEQUENCE [LARGE SCALE GENOMIC DNA]</scope>
    <source>
        <strain evidence="2">ATCC 49129</strain>
        <plasmid evidence="2">pri-1</plasmid>
    </source>
</reference>